<accession>A0A292Q879</accession>
<proteinExistence type="predicted"/>
<dbReference type="AlphaFoldDB" id="A0A292Q879"/>
<gene>
    <name evidence="1" type="ORF">GSTUAT00000538001</name>
</gene>
<dbReference type="Proteomes" id="UP001412239">
    <property type="component" value="Unassembled WGS sequence"/>
</dbReference>
<keyword evidence="2" id="KW-1185">Reference proteome</keyword>
<dbReference type="EMBL" id="LN890948">
    <property type="protein sequence ID" value="CUS15281.1"/>
    <property type="molecule type" value="Genomic_DNA"/>
</dbReference>
<organism evidence="1 2">
    <name type="scientific">Tuber aestivum</name>
    <name type="common">summer truffle</name>
    <dbReference type="NCBI Taxonomy" id="59557"/>
    <lineage>
        <taxon>Eukaryota</taxon>
        <taxon>Fungi</taxon>
        <taxon>Dikarya</taxon>
        <taxon>Ascomycota</taxon>
        <taxon>Pezizomycotina</taxon>
        <taxon>Pezizomycetes</taxon>
        <taxon>Pezizales</taxon>
        <taxon>Tuberaceae</taxon>
        <taxon>Tuber</taxon>
    </lineage>
</organism>
<evidence type="ECO:0000313" key="2">
    <source>
        <dbReference type="Proteomes" id="UP001412239"/>
    </source>
</evidence>
<sequence>MSLQYSSRRTSCSAASIAFLRPSCFLCLAAPRPASCVPGCGPSTGPVCGVGGPSAGRISERSACGVDTVDEGCDGMSSSAAVIRSFRSCRRDAWNIINDMMNHTLSGRYATSSPPSFRNFSTTSIFSRSNRAILSTLKSFGISVINPSSSSSSSIPALCPVHSLPSITLLRCLFFRPPAPADPPSEKCRECMVK</sequence>
<protein>
    <submittedName>
        <fullName evidence="1">Uncharacterized protein</fullName>
    </submittedName>
</protein>
<evidence type="ECO:0000313" key="1">
    <source>
        <dbReference type="EMBL" id="CUS15281.1"/>
    </source>
</evidence>
<name>A0A292Q879_9PEZI</name>
<reference evidence="1" key="1">
    <citation type="submission" date="2015-10" db="EMBL/GenBank/DDBJ databases">
        <authorList>
            <person name="Regsiter A."/>
            <person name="william w."/>
        </authorList>
    </citation>
    <scope>NUCLEOTIDE SEQUENCE</scope>
    <source>
        <strain evidence="1">Montdore</strain>
    </source>
</reference>